<dbReference type="InterPro" id="IPR009057">
    <property type="entry name" value="Homeodomain-like_sf"/>
</dbReference>
<dbReference type="Gene3D" id="3.40.50.2300">
    <property type="match status" value="1"/>
</dbReference>
<keyword evidence="10" id="KW-1185">Reference proteome</keyword>
<feature type="domain" description="Sigma-54 factor interaction" evidence="6">
    <location>
        <begin position="156"/>
        <end position="384"/>
    </location>
</feature>
<dbReference type="Pfam" id="PF00158">
    <property type="entry name" value="Sigma54_activat"/>
    <property type="match status" value="1"/>
</dbReference>
<dbReference type="SMART" id="SM00382">
    <property type="entry name" value="AAA"/>
    <property type="match status" value="1"/>
</dbReference>
<evidence type="ECO:0000259" key="6">
    <source>
        <dbReference type="PROSITE" id="PS50045"/>
    </source>
</evidence>
<dbReference type="CDD" id="cd00009">
    <property type="entry name" value="AAA"/>
    <property type="match status" value="1"/>
</dbReference>
<proteinExistence type="predicted"/>
<accession>A0ABV7LNY9</accession>
<dbReference type="Gene3D" id="1.10.8.60">
    <property type="match status" value="1"/>
</dbReference>
<dbReference type="PANTHER" id="PTHR32071:SF13">
    <property type="entry name" value="RESPONSE REGULATOR HSFA"/>
    <property type="match status" value="1"/>
</dbReference>
<dbReference type="Pfam" id="PF02954">
    <property type="entry name" value="HTH_8"/>
    <property type="match status" value="1"/>
</dbReference>
<feature type="domain" description="Response regulatory" evidence="7">
    <location>
        <begin position="10"/>
        <end position="126"/>
    </location>
</feature>
<sequence>MTMNLYPSFGLLLVDDEPSFLRSLSIALERSGGITHIHRCQESREVMGILARENIGLVTLDLTMPHLSGERLLKRIVEEHPDIGVIVISGLNQVETAVNCIKLGAFDYFVKTDEEGRLIEGVKRAIHLQELRRENQELRKRFLNDTLEHPEAFAHIVTGDKGMRSVFQYLESVAPTNQPILVSGESGVGKELIARAAHTLSGRQGPLVCVNVAGLDDNVFADTLFGHQRGAFTGAEQARAGMIEQAADGTLFLDEIGDLSMASQVKLLRLLQEGEYYPLGSDRPKRMRARVVVATHQDLGEKQRAGEFRKDLYYRLRTHQVHIPPLRQRKSDIPLLLEHFLSEAAEELGKDKPTYPPELTVLLANYGFPGNVRELRAMAFDAISVHKARTLSMDVFKRTIHQTNQDAGTDLAVERTVFAADESLPTLHEVTDLLVHEAMRRAEGNQSIASRLLGISQPALSKRLKKMRTS</sequence>
<dbReference type="EMBL" id="JBHRUG010000019">
    <property type="protein sequence ID" value="MFC3283940.1"/>
    <property type="molecule type" value="Genomic_DNA"/>
</dbReference>
<dbReference type="SMART" id="SM00448">
    <property type="entry name" value="REC"/>
    <property type="match status" value="1"/>
</dbReference>
<dbReference type="Pfam" id="PF25601">
    <property type="entry name" value="AAA_lid_14"/>
    <property type="match status" value="1"/>
</dbReference>
<evidence type="ECO:0000259" key="8">
    <source>
        <dbReference type="PROSITE" id="PS50931"/>
    </source>
</evidence>
<dbReference type="InterPro" id="IPR027417">
    <property type="entry name" value="P-loop_NTPase"/>
</dbReference>
<evidence type="ECO:0000256" key="2">
    <source>
        <dbReference type="ARBA" id="ARBA00022840"/>
    </source>
</evidence>
<dbReference type="InterPro" id="IPR011006">
    <property type="entry name" value="CheY-like_superfamily"/>
</dbReference>
<name>A0ABV7LNY9_9GAMM</name>
<dbReference type="InterPro" id="IPR000847">
    <property type="entry name" value="LysR_HTH_N"/>
</dbReference>
<protein>
    <submittedName>
        <fullName evidence="9">Sigma-54-dependent transcriptional regulator</fullName>
    </submittedName>
</protein>
<dbReference type="PROSITE" id="PS50931">
    <property type="entry name" value="HTH_LYSR"/>
    <property type="match status" value="1"/>
</dbReference>
<dbReference type="InterPro" id="IPR002197">
    <property type="entry name" value="HTH_Fis"/>
</dbReference>
<evidence type="ECO:0000256" key="4">
    <source>
        <dbReference type="ARBA" id="ARBA00023163"/>
    </source>
</evidence>
<keyword evidence="1" id="KW-0547">Nucleotide-binding</keyword>
<organism evidence="9 10">
    <name type="scientific">Litchfieldella rifensis</name>
    <dbReference type="NCBI Taxonomy" id="762643"/>
    <lineage>
        <taxon>Bacteria</taxon>
        <taxon>Pseudomonadati</taxon>
        <taxon>Pseudomonadota</taxon>
        <taxon>Gammaproteobacteria</taxon>
        <taxon>Oceanospirillales</taxon>
        <taxon>Halomonadaceae</taxon>
        <taxon>Litchfieldella</taxon>
    </lineage>
</organism>
<gene>
    <name evidence="9" type="ORF">ACFOEV_10000</name>
</gene>
<evidence type="ECO:0000313" key="9">
    <source>
        <dbReference type="EMBL" id="MFC3283940.1"/>
    </source>
</evidence>
<dbReference type="InterPro" id="IPR002078">
    <property type="entry name" value="Sigma_54_int"/>
</dbReference>
<dbReference type="Gene3D" id="1.10.10.60">
    <property type="entry name" value="Homeodomain-like"/>
    <property type="match status" value="1"/>
</dbReference>
<keyword evidence="3" id="KW-0805">Transcription regulation</keyword>
<keyword evidence="2" id="KW-0067">ATP-binding</keyword>
<reference evidence="10" key="1">
    <citation type="journal article" date="2019" name="Int. J. Syst. Evol. Microbiol.">
        <title>The Global Catalogue of Microorganisms (GCM) 10K type strain sequencing project: providing services to taxonomists for standard genome sequencing and annotation.</title>
        <authorList>
            <consortium name="The Broad Institute Genomics Platform"/>
            <consortium name="The Broad Institute Genome Sequencing Center for Infectious Disease"/>
            <person name="Wu L."/>
            <person name="Ma J."/>
        </authorList>
    </citation>
    <scope>NUCLEOTIDE SEQUENCE [LARGE SCALE GENOMIC DNA]</scope>
    <source>
        <strain evidence="10">CECT 7698</strain>
    </source>
</reference>
<dbReference type="InterPro" id="IPR003593">
    <property type="entry name" value="AAA+_ATPase"/>
</dbReference>
<dbReference type="CDD" id="cd00156">
    <property type="entry name" value="REC"/>
    <property type="match status" value="1"/>
</dbReference>
<keyword evidence="5" id="KW-0597">Phosphoprotein</keyword>
<evidence type="ECO:0000313" key="10">
    <source>
        <dbReference type="Proteomes" id="UP001595579"/>
    </source>
</evidence>
<evidence type="ECO:0000256" key="1">
    <source>
        <dbReference type="ARBA" id="ARBA00022741"/>
    </source>
</evidence>
<dbReference type="PRINTS" id="PR01590">
    <property type="entry name" value="HTHFIS"/>
</dbReference>
<dbReference type="PROSITE" id="PS00675">
    <property type="entry name" value="SIGMA54_INTERACT_1"/>
    <property type="match status" value="1"/>
</dbReference>
<dbReference type="PROSITE" id="PS50045">
    <property type="entry name" value="SIGMA54_INTERACT_4"/>
    <property type="match status" value="1"/>
</dbReference>
<dbReference type="RefSeq" id="WP_386773420.1">
    <property type="nucleotide sequence ID" value="NZ_JBHRUG010000019.1"/>
</dbReference>
<dbReference type="Proteomes" id="UP001595579">
    <property type="component" value="Unassembled WGS sequence"/>
</dbReference>
<feature type="modified residue" description="4-aspartylphosphate" evidence="5">
    <location>
        <position position="61"/>
    </location>
</feature>
<comment type="caution">
    <text evidence="9">The sequence shown here is derived from an EMBL/GenBank/DDBJ whole genome shotgun (WGS) entry which is preliminary data.</text>
</comment>
<dbReference type="InterPro" id="IPR025662">
    <property type="entry name" value="Sigma_54_int_dom_ATP-bd_1"/>
</dbReference>
<dbReference type="PROSITE" id="PS50110">
    <property type="entry name" value="RESPONSE_REGULATORY"/>
    <property type="match status" value="1"/>
</dbReference>
<dbReference type="SUPFAM" id="SSF46689">
    <property type="entry name" value="Homeodomain-like"/>
    <property type="match status" value="1"/>
</dbReference>
<feature type="domain" description="HTH lysR-type" evidence="8">
    <location>
        <begin position="443"/>
        <end position="470"/>
    </location>
</feature>
<dbReference type="SUPFAM" id="SSF52172">
    <property type="entry name" value="CheY-like"/>
    <property type="match status" value="1"/>
</dbReference>
<dbReference type="Gene3D" id="3.40.50.300">
    <property type="entry name" value="P-loop containing nucleotide triphosphate hydrolases"/>
    <property type="match status" value="1"/>
</dbReference>
<evidence type="ECO:0000256" key="3">
    <source>
        <dbReference type="ARBA" id="ARBA00023015"/>
    </source>
</evidence>
<evidence type="ECO:0000259" key="7">
    <source>
        <dbReference type="PROSITE" id="PS50110"/>
    </source>
</evidence>
<evidence type="ECO:0000256" key="5">
    <source>
        <dbReference type="PROSITE-ProRule" id="PRU00169"/>
    </source>
</evidence>
<dbReference type="PANTHER" id="PTHR32071">
    <property type="entry name" value="TRANSCRIPTIONAL REGULATORY PROTEIN"/>
    <property type="match status" value="1"/>
</dbReference>
<dbReference type="Pfam" id="PF00072">
    <property type="entry name" value="Response_reg"/>
    <property type="match status" value="1"/>
</dbReference>
<keyword evidence="4" id="KW-0804">Transcription</keyword>
<dbReference type="InterPro" id="IPR001789">
    <property type="entry name" value="Sig_transdc_resp-reg_receiver"/>
</dbReference>
<dbReference type="InterPro" id="IPR058031">
    <property type="entry name" value="AAA_lid_NorR"/>
</dbReference>
<dbReference type="SUPFAM" id="SSF52540">
    <property type="entry name" value="P-loop containing nucleoside triphosphate hydrolases"/>
    <property type="match status" value="1"/>
</dbReference>